<sequence length="145" mass="16598">MHNPSHEDWQTLKHLLHYLKGSITLGLHLSHDSPFQLTAYSDADWASSKDDRRPTGSYLSSKKYSTVSRSSTEAKYKALANTAAEFTWLNFLLNKIQIKPQGAPILYCDNLGATYLSTNPVFRTRTKHIEIDFHFVRERVTAKQL</sequence>
<gene>
    <name evidence="1" type="ORF">SI8410_05007372</name>
</gene>
<dbReference type="OrthoDB" id="1919845at2759"/>
<dbReference type="InterPro" id="IPR043502">
    <property type="entry name" value="DNA/RNA_pol_sf"/>
</dbReference>
<protein>
    <submittedName>
        <fullName evidence="1">Uncharacterized protein</fullName>
    </submittedName>
</protein>
<dbReference type="EMBL" id="LR746268">
    <property type="protein sequence ID" value="CAA7396709.1"/>
    <property type="molecule type" value="Genomic_DNA"/>
</dbReference>
<dbReference type="PANTHER" id="PTHR11439">
    <property type="entry name" value="GAG-POL-RELATED RETROTRANSPOSON"/>
    <property type="match status" value="1"/>
</dbReference>
<dbReference type="AlphaFoldDB" id="A0A7I8KFZ7"/>
<evidence type="ECO:0000313" key="1">
    <source>
        <dbReference type="EMBL" id="CAA7396709.1"/>
    </source>
</evidence>
<name>A0A7I8KFZ7_SPIIN</name>
<dbReference type="PANTHER" id="PTHR11439:SF455">
    <property type="entry name" value="RLK (RECEPTOR-LIKE PROTEIN KINASE) 8, PUTATIVE-RELATED"/>
    <property type="match status" value="1"/>
</dbReference>
<organism evidence="1 2">
    <name type="scientific">Spirodela intermedia</name>
    <name type="common">Intermediate duckweed</name>
    <dbReference type="NCBI Taxonomy" id="51605"/>
    <lineage>
        <taxon>Eukaryota</taxon>
        <taxon>Viridiplantae</taxon>
        <taxon>Streptophyta</taxon>
        <taxon>Embryophyta</taxon>
        <taxon>Tracheophyta</taxon>
        <taxon>Spermatophyta</taxon>
        <taxon>Magnoliopsida</taxon>
        <taxon>Liliopsida</taxon>
        <taxon>Araceae</taxon>
        <taxon>Lemnoideae</taxon>
        <taxon>Spirodela</taxon>
    </lineage>
</organism>
<evidence type="ECO:0000313" key="2">
    <source>
        <dbReference type="Proteomes" id="UP000663760"/>
    </source>
</evidence>
<keyword evidence="2" id="KW-1185">Reference proteome</keyword>
<accession>A0A7I8KFZ7</accession>
<dbReference type="Proteomes" id="UP000663760">
    <property type="component" value="Chromosome 5"/>
</dbReference>
<reference evidence="1" key="1">
    <citation type="submission" date="2020-02" db="EMBL/GenBank/DDBJ databases">
        <authorList>
            <person name="Scholz U."/>
            <person name="Mascher M."/>
            <person name="Fiebig A."/>
        </authorList>
    </citation>
    <scope>NUCLEOTIDE SEQUENCE</scope>
</reference>
<proteinExistence type="predicted"/>
<dbReference type="CDD" id="cd09272">
    <property type="entry name" value="RNase_HI_RT_Ty1"/>
    <property type="match status" value="1"/>
</dbReference>
<dbReference type="SUPFAM" id="SSF56672">
    <property type="entry name" value="DNA/RNA polymerases"/>
    <property type="match status" value="1"/>
</dbReference>